<dbReference type="InterPro" id="IPR036259">
    <property type="entry name" value="MFS_trans_sf"/>
</dbReference>
<keyword evidence="3" id="KW-1003">Cell membrane</keyword>
<evidence type="ECO:0000256" key="4">
    <source>
        <dbReference type="ARBA" id="ARBA00022692"/>
    </source>
</evidence>
<dbReference type="PANTHER" id="PTHR43266">
    <property type="entry name" value="MACROLIDE-EFFLUX PROTEIN"/>
    <property type="match status" value="1"/>
</dbReference>
<dbReference type="eggNOG" id="COG0477">
    <property type="taxonomic scope" value="Bacteria"/>
</dbReference>
<feature type="transmembrane region" description="Helical" evidence="7">
    <location>
        <begin position="144"/>
        <end position="167"/>
    </location>
</feature>
<feature type="non-terminal residue" evidence="8">
    <location>
        <position position="1"/>
    </location>
</feature>
<gene>
    <name evidence="8" type="ORF">ALO_06953</name>
</gene>
<feature type="transmembrane region" description="Helical" evidence="7">
    <location>
        <begin position="179"/>
        <end position="202"/>
    </location>
</feature>
<evidence type="ECO:0000313" key="9">
    <source>
        <dbReference type="Proteomes" id="UP000003240"/>
    </source>
</evidence>
<reference evidence="8 9" key="1">
    <citation type="journal article" date="2011" name="EMBO J.">
        <title>Structural diversity of bacterial flagellar motors.</title>
        <authorList>
            <person name="Chen S."/>
            <person name="Beeby M."/>
            <person name="Murphy G.E."/>
            <person name="Leadbetter J.R."/>
            <person name="Hendrixson D.R."/>
            <person name="Briegel A."/>
            <person name="Li Z."/>
            <person name="Shi J."/>
            <person name="Tocheva E.I."/>
            <person name="Muller A."/>
            <person name="Dobro M.J."/>
            <person name="Jensen G.J."/>
        </authorList>
    </citation>
    <scope>NUCLEOTIDE SEQUENCE [LARGE SCALE GENOMIC DNA]</scope>
    <source>
        <strain evidence="8 9">DSM 6540</strain>
    </source>
</reference>
<dbReference type="AlphaFoldDB" id="F7NH47"/>
<dbReference type="Gene3D" id="1.20.1250.20">
    <property type="entry name" value="MFS general substrate transporter like domains"/>
    <property type="match status" value="1"/>
</dbReference>
<dbReference type="GO" id="GO:0005886">
    <property type="term" value="C:plasma membrane"/>
    <property type="evidence" value="ECO:0007669"/>
    <property type="project" value="UniProtKB-SubCell"/>
</dbReference>
<comment type="caution">
    <text evidence="8">The sequence shown here is derived from an EMBL/GenBank/DDBJ whole genome shotgun (WGS) entry which is preliminary data.</text>
</comment>
<keyword evidence="2" id="KW-0813">Transport</keyword>
<organism evidence="8 9">
    <name type="scientific">Acetonema longum DSM 6540</name>
    <dbReference type="NCBI Taxonomy" id="1009370"/>
    <lineage>
        <taxon>Bacteria</taxon>
        <taxon>Bacillati</taxon>
        <taxon>Bacillota</taxon>
        <taxon>Negativicutes</taxon>
        <taxon>Acetonemataceae</taxon>
        <taxon>Acetonema</taxon>
    </lineage>
</organism>
<evidence type="ECO:0000256" key="3">
    <source>
        <dbReference type="ARBA" id="ARBA00022475"/>
    </source>
</evidence>
<feature type="transmembrane region" description="Helical" evidence="7">
    <location>
        <begin position="7"/>
        <end position="26"/>
    </location>
</feature>
<evidence type="ECO:0000256" key="2">
    <source>
        <dbReference type="ARBA" id="ARBA00022448"/>
    </source>
</evidence>
<feature type="transmembrane region" description="Helical" evidence="7">
    <location>
        <begin position="91"/>
        <end position="113"/>
    </location>
</feature>
<keyword evidence="4 7" id="KW-0812">Transmembrane</keyword>
<dbReference type="SUPFAM" id="SSF103473">
    <property type="entry name" value="MFS general substrate transporter"/>
    <property type="match status" value="1"/>
</dbReference>
<evidence type="ECO:0000256" key="5">
    <source>
        <dbReference type="ARBA" id="ARBA00022989"/>
    </source>
</evidence>
<dbReference type="GO" id="GO:0022857">
    <property type="term" value="F:transmembrane transporter activity"/>
    <property type="evidence" value="ECO:0007669"/>
    <property type="project" value="InterPro"/>
</dbReference>
<feature type="transmembrane region" description="Helical" evidence="7">
    <location>
        <begin position="300"/>
        <end position="317"/>
    </location>
</feature>
<dbReference type="InterPro" id="IPR011701">
    <property type="entry name" value="MFS"/>
</dbReference>
<dbReference type="RefSeq" id="WP_004094042.1">
    <property type="nucleotide sequence ID" value="NZ_AFGF01000052.1"/>
</dbReference>
<evidence type="ECO:0000256" key="1">
    <source>
        <dbReference type="ARBA" id="ARBA00004651"/>
    </source>
</evidence>
<comment type="subcellular location">
    <subcellularLocation>
        <location evidence="1">Cell membrane</location>
        <topology evidence="1">Multi-pass membrane protein</topology>
    </subcellularLocation>
</comment>
<sequence>SIPKKRVLLLGNCIKAVTLLFLLLKINPAVSYLWFGLGSVIFSPGKYGILPFLTTDDRELVRANSWLEGTTIIAILLGSVLGGWLSDQSVLLSVAAALILYGSVALINLLVPANPAVRQVPMKKAIQNFIGDVRFFLRHPTGRFSVLGSAYFWVAISILRLAIFIWAPLALGLTGNTPVSLLIGLIGIGMGIGAFTAPYVVGIGTYRRTIYLGLGMAAAALILPFLQSLTVTLIILFLCGILGGMYIVPVNALNESVGDATIGAGRGVAVQNFAENSLMLVGTGLYTVSTKSGVSIETNILATGVVFLLLMLHLMYLSRPLTDKENLGPE</sequence>
<dbReference type="EMBL" id="AFGF01000052">
    <property type="protein sequence ID" value="EGO64627.1"/>
    <property type="molecule type" value="Genomic_DNA"/>
</dbReference>
<dbReference type="OrthoDB" id="9803968at2"/>
<keyword evidence="5 7" id="KW-1133">Transmembrane helix</keyword>
<evidence type="ECO:0000256" key="6">
    <source>
        <dbReference type="ARBA" id="ARBA00023136"/>
    </source>
</evidence>
<dbReference type="Pfam" id="PF07690">
    <property type="entry name" value="MFS_1"/>
    <property type="match status" value="1"/>
</dbReference>
<feature type="transmembrane region" description="Helical" evidence="7">
    <location>
        <begin position="65"/>
        <end position="85"/>
    </location>
</feature>
<dbReference type="STRING" id="1009370.ALO_06953"/>
<dbReference type="Proteomes" id="UP000003240">
    <property type="component" value="Unassembled WGS sequence"/>
</dbReference>
<keyword evidence="9" id="KW-1185">Reference proteome</keyword>
<keyword evidence="6 7" id="KW-0472">Membrane</keyword>
<feature type="transmembrane region" description="Helical" evidence="7">
    <location>
        <begin position="32"/>
        <end position="53"/>
    </location>
</feature>
<proteinExistence type="predicted"/>
<protein>
    <submittedName>
        <fullName evidence="8">Lysophospholipid transporter LplT</fullName>
    </submittedName>
</protein>
<evidence type="ECO:0000313" key="8">
    <source>
        <dbReference type="EMBL" id="EGO64627.1"/>
    </source>
</evidence>
<accession>F7NH47</accession>
<name>F7NH47_9FIRM</name>
<feature type="transmembrane region" description="Helical" evidence="7">
    <location>
        <begin position="214"/>
        <end position="247"/>
    </location>
</feature>
<evidence type="ECO:0000256" key="7">
    <source>
        <dbReference type="SAM" id="Phobius"/>
    </source>
</evidence>
<dbReference type="PANTHER" id="PTHR43266:SF2">
    <property type="entry name" value="MAJOR FACILITATOR SUPERFAMILY (MFS) PROFILE DOMAIN-CONTAINING PROTEIN"/>
    <property type="match status" value="1"/>
</dbReference>